<feature type="region of interest" description="Disordered" evidence="1">
    <location>
        <begin position="68"/>
        <end position="94"/>
    </location>
</feature>
<dbReference type="RefSeq" id="WP_139355281.1">
    <property type="nucleotide sequence ID" value="NZ_LZYZ01000010.1"/>
</dbReference>
<accession>A0A1S8MQ67</accession>
<protein>
    <submittedName>
        <fullName evidence="2">Uncharacterized protein</fullName>
    </submittedName>
</protein>
<name>A0A1S8MQ67_CLOSA</name>
<sequence length="94" mass="11174">MINITTPEGGSEKYTNDYAGNSEYFYYGNEGNLTKHIDRNQNHVDRIYNLDRNIVSVKAYQVGEEGFTTTPLSQKHRRRSFTERETRNRRIRRK</sequence>
<dbReference type="EMBL" id="LZYZ01000010">
    <property type="protein sequence ID" value="OOM06311.1"/>
    <property type="molecule type" value="Genomic_DNA"/>
</dbReference>
<dbReference type="AlphaFoldDB" id="A0A1S8MQ67"/>
<evidence type="ECO:0000313" key="3">
    <source>
        <dbReference type="Proteomes" id="UP000191154"/>
    </source>
</evidence>
<dbReference type="Proteomes" id="UP000191154">
    <property type="component" value="Unassembled WGS sequence"/>
</dbReference>
<proteinExistence type="predicted"/>
<gene>
    <name evidence="2" type="ORF">CLOSAC_42300</name>
</gene>
<organism evidence="2 3">
    <name type="scientific">Clostridium saccharobutylicum</name>
    <dbReference type="NCBI Taxonomy" id="169679"/>
    <lineage>
        <taxon>Bacteria</taxon>
        <taxon>Bacillati</taxon>
        <taxon>Bacillota</taxon>
        <taxon>Clostridia</taxon>
        <taxon>Eubacteriales</taxon>
        <taxon>Clostridiaceae</taxon>
        <taxon>Clostridium</taxon>
    </lineage>
</organism>
<evidence type="ECO:0000256" key="1">
    <source>
        <dbReference type="SAM" id="MobiDB-lite"/>
    </source>
</evidence>
<reference evidence="2 3" key="1">
    <citation type="submission" date="2016-05" db="EMBL/GenBank/DDBJ databases">
        <title>Microbial solvent formation.</title>
        <authorList>
            <person name="Poehlein A."/>
            <person name="Montoya Solano J.D."/>
            <person name="Flitsch S."/>
            <person name="Krabben P."/>
            <person name="Duerre P."/>
            <person name="Daniel R."/>
        </authorList>
    </citation>
    <scope>NUCLEOTIDE SEQUENCE [LARGE SCALE GENOMIC DNA]</scope>
    <source>
        <strain evidence="2 3">L1-8</strain>
    </source>
</reference>
<comment type="caution">
    <text evidence="2">The sequence shown here is derived from an EMBL/GenBank/DDBJ whole genome shotgun (WGS) entry which is preliminary data.</text>
</comment>
<evidence type="ECO:0000313" key="2">
    <source>
        <dbReference type="EMBL" id="OOM06311.1"/>
    </source>
</evidence>